<organism evidence="6 7">
    <name type="scientific">Triticum urartu</name>
    <name type="common">Red wild einkorn</name>
    <name type="synonym">Crithodium urartu</name>
    <dbReference type="NCBI Taxonomy" id="4572"/>
    <lineage>
        <taxon>Eukaryota</taxon>
        <taxon>Viridiplantae</taxon>
        <taxon>Streptophyta</taxon>
        <taxon>Embryophyta</taxon>
        <taxon>Tracheophyta</taxon>
        <taxon>Spermatophyta</taxon>
        <taxon>Magnoliopsida</taxon>
        <taxon>Liliopsida</taxon>
        <taxon>Poales</taxon>
        <taxon>Poaceae</taxon>
        <taxon>BOP clade</taxon>
        <taxon>Pooideae</taxon>
        <taxon>Triticodae</taxon>
        <taxon>Triticeae</taxon>
        <taxon>Triticinae</taxon>
        <taxon>Triticum</taxon>
    </lineage>
</organism>
<dbReference type="InterPro" id="IPR013083">
    <property type="entry name" value="Znf_RING/FYVE/PHD"/>
</dbReference>
<comment type="function">
    <text evidence="3">Functions as an E3 ubiquitin ligase.</text>
</comment>
<evidence type="ECO:0000256" key="4">
    <source>
        <dbReference type="SAM" id="MobiDB-lite"/>
    </source>
</evidence>
<comment type="catalytic activity">
    <reaction evidence="3">
        <text>S-ubiquitinyl-[E2 ubiquitin-conjugating enzyme]-L-cysteine + [acceptor protein]-L-lysine = [E2 ubiquitin-conjugating enzyme]-L-cysteine + N(6)-ubiquitinyl-[acceptor protein]-L-lysine.</text>
        <dbReference type="EC" id="2.3.2.27"/>
    </reaction>
</comment>
<feature type="compositionally biased region" description="Low complexity" evidence="4">
    <location>
        <begin position="53"/>
        <end position="62"/>
    </location>
</feature>
<name>A0A8R7QK81_TRIUA</name>
<reference evidence="7" key="1">
    <citation type="journal article" date="2013" name="Nature">
        <title>Draft genome of the wheat A-genome progenitor Triticum urartu.</title>
        <authorList>
            <person name="Ling H.Q."/>
            <person name="Zhao S."/>
            <person name="Liu D."/>
            <person name="Wang J."/>
            <person name="Sun H."/>
            <person name="Zhang C."/>
            <person name="Fan H."/>
            <person name="Li D."/>
            <person name="Dong L."/>
            <person name="Tao Y."/>
            <person name="Gao C."/>
            <person name="Wu H."/>
            <person name="Li Y."/>
            <person name="Cui Y."/>
            <person name="Guo X."/>
            <person name="Zheng S."/>
            <person name="Wang B."/>
            <person name="Yu K."/>
            <person name="Liang Q."/>
            <person name="Yang W."/>
            <person name="Lou X."/>
            <person name="Chen J."/>
            <person name="Feng M."/>
            <person name="Jian J."/>
            <person name="Zhang X."/>
            <person name="Luo G."/>
            <person name="Jiang Y."/>
            <person name="Liu J."/>
            <person name="Wang Z."/>
            <person name="Sha Y."/>
            <person name="Zhang B."/>
            <person name="Wu H."/>
            <person name="Tang D."/>
            <person name="Shen Q."/>
            <person name="Xue P."/>
            <person name="Zou S."/>
            <person name="Wang X."/>
            <person name="Liu X."/>
            <person name="Wang F."/>
            <person name="Yang Y."/>
            <person name="An X."/>
            <person name="Dong Z."/>
            <person name="Zhang K."/>
            <person name="Zhang X."/>
            <person name="Luo M.C."/>
            <person name="Dvorak J."/>
            <person name="Tong Y."/>
            <person name="Wang J."/>
            <person name="Yang H."/>
            <person name="Li Z."/>
            <person name="Wang D."/>
            <person name="Zhang A."/>
            <person name="Wang J."/>
        </authorList>
    </citation>
    <scope>NUCLEOTIDE SEQUENCE</scope>
    <source>
        <strain evidence="7">cv. G1812</strain>
    </source>
</reference>
<keyword evidence="2 3" id="KW-0808">Transferase</keyword>
<dbReference type="Pfam" id="PF04564">
    <property type="entry name" value="U-box"/>
    <property type="match status" value="1"/>
</dbReference>
<dbReference type="Gene3D" id="3.30.40.10">
    <property type="entry name" value="Zinc/RING finger domain, C3HC4 (zinc finger)"/>
    <property type="match status" value="1"/>
</dbReference>
<feature type="region of interest" description="Disordered" evidence="4">
    <location>
        <begin position="1"/>
        <end position="62"/>
    </location>
</feature>
<comment type="pathway">
    <text evidence="1 3">Protein modification; protein ubiquitination.</text>
</comment>
<dbReference type="SMART" id="SM00504">
    <property type="entry name" value="Ubox"/>
    <property type="match status" value="1"/>
</dbReference>
<feature type="domain" description="U-box" evidence="5">
    <location>
        <begin position="265"/>
        <end position="338"/>
    </location>
</feature>
<dbReference type="Proteomes" id="UP000015106">
    <property type="component" value="Chromosome 5"/>
</dbReference>
<dbReference type="Gramene" id="TuG1812G0500004970.01.T01">
    <property type="protein sequence ID" value="TuG1812G0500004970.01.T01"/>
    <property type="gene ID" value="TuG1812G0500004970.01"/>
</dbReference>
<dbReference type="AlphaFoldDB" id="A0A8R7QK81"/>
<sequence length="338" mass="38347">MQRKEQSLDQSYRQWFDSEKKRGYSNGSSSSATGVNRKGKGMLPLKAIPSPPSSAGSSSSSTHSLDYTAALRAGAFGGWELSSAAGGSKARVMWGDPLAAEMREVTNAAAHPFDPKMVSRQRWLVKEQAAVDKEKSRREQQFNSLRAEEAMHRKEQWFDSPKNGARSNEVPVKWSYNNDDEIPYPLYAEFCGDYSSSSPRREWSDVRIVRRLRGLRWQERVAARTHFRELRDSWVAARRKPSSLFMSAMDQVRDGKAKEYSGGCAIPGYLTCPLSGELMIDPVTIATGKTFERHFLKGWFEKKGHICPLTNETVSSTIIRNDRIRGYLEEWNEVMEEE</sequence>
<evidence type="ECO:0000256" key="2">
    <source>
        <dbReference type="ARBA" id="ARBA00022679"/>
    </source>
</evidence>
<accession>A0A8R7QK81</accession>
<dbReference type="PANTHER" id="PTHR22849">
    <property type="entry name" value="WDSAM1 PROTEIN"/>
    <property type="match status" value="1"/>
</dbReference>
<evidence type="ECO:0000256" key="3">
    <source>
        <dbReference type="RuleBase" id="RU369093"/>
    </source>
</evidence>
<dbReference type="PANTHER" id="PTHR22849:SF163">
    <property type="entry name" value="U-BOX DOMAIN-CONTAINING PROTEIN"/>
    <property type="match status" value="1"/>
</dbReference>
<dbReference type="PROSITE" id="PS51698">
    <property type="entry name" value="U_BOX"/>
    <property type="match status" value="1"/>
</dbReference>
<dbReference type="GO" id="GO:0016567">
    <property type="term" value="P:protein ubiquitination"/>
    <property type="evidence" value="ECO:0007669"/>
    <property type="project" value="UniProtKB-UniRule"/>
</dbReference>
<evidence type="ECO:0000313" key="7">
    <source>
        <dbReference type="Proteomes" id="UP000015106"/>
    </source>
</evidence>
<dbReference type="GO" id="GO:0061630">
    <property type="term" value="F:ubiquitin protein ligase activity"/>
    <property type="evidence" value="ECO:0007669"/>
    <property type="project" value="UniProtKB-UniRule"/>
</dbReference>
<feature type="compositionally biased region" description="Polar residues" evidence="4">
    <location>
        <begin position="25"/>
        <end position="34"/>
    </location>
</feature>
<protein>
    <recommendedName>
        <fullName evidence="3 5">U-box domain-containing protein</fullName>
        <ecNumber evidence="3">2.3.2.27</ecNumber>
    </recommendedName>
    <alternativeName>
        <fullName evidence="3">RING-type E3 ubiquitin transferase PUB</fullName>
    </alternativeName>
</protein>
<dbReference type="SUPFAM" id="SSF57850">
    <property type="entry name" value="RING/U-box"/>
    <property type="match status" value="1"/>
</dbReference>
<keyword evidence="7" id="KW-1185">Reference proteome</keyword>
<reference evidence="6" key="2">
    <citation type="submission" date="2018-03" db="EMBL/GenBank/DDBJ databases">
        <title>The Triticum urartu genome reveals the dynamic nature of wheat genome evolution.</title>
        <authorList>
            <person name="Ling H."/>
            <person name="Ma B."/>
            <person name="Shi X."/>
            <person name="Liu H."/>
            <person name="Dong L."/>
            <person name="Sun H."/>
            <person name="Cao Y."/>
            <person name="Gao Q."/>
            <person name="Zheng S."/>
            <person name="Li Y."/>
            <person name="Yu Y."/>
            <person name="Du H."/>
            <person name="Qi M."/>
            <person name="Li Y."/>
            <person name="Yu H."/>
            <person name="Cui Y."/>
            <person name="Wang N."/>
            <person name="Chen C."/>
            <person name="Wu H."/>
            <person name="Zhao Y."/>
            <person name="Zhang J."/>
            <person name="Li Y."/>
            <person name="Zhou W."/>
            <person name="Zhang B."/>
            <person name="Hu W."/>
            <person name="Eijk M."/>
            <person name="Tang J."/>
            <person name="Witsenboer H."/>
            <person name="Zhao S."/>
            <person name="Li Z."/>
            <person name="Zhang A."/>
            <person name="Wang D."/>
            <person name="Liang C."/>
        </authorList>
    </citation>
    <scope>NUCLEOTIDE SEQUENCE [LARGE SCALE GENOMIC DNA]</scope>
    <source>
        <strain evidence="6">cv. G1812</strain>
    </source>
</reference>
<reference evidence="6" key="3">
    <citation type="submission" date="2022-06" db="UniProtKB">
        <authorList>
            <consortium name="EnsemblPlants"/>
        </authorList>
    </citation>
    <scope>IDENTIFICATION</scope>
</reference>
<dbReference type="EnsemblPlants" id="TuG1812G0500004970.01.T01">
    <property type="protein sequence ID" value="TuG1812G0500004970.01.T01"/>
    <property type="gene ID" value="TuG1812G0500004970.01"/>
</dbReference>
<evidence type="ECO:0000256" key="1">
    <source>
        <dbReference type="ARBA" id="ARBA00004906"/>
    </source>
</evidence>
<evidence type="ECO:0000259" key="5">
    <source>
        <dbReference type="PROSITE" id="PS51698"/>
    </source>
</evidence>
<dbReference type="InterPro" id="IPR003613">
    <property type="entry name" value="Ubox_domain"/>
</dbReference>
<proteinExistence type="predicted"/>
<keyword evidence="3" id="KW-0833">Ubl conjugation pathway</keyword>
<evidence type="ECO:0000313" key="6">
    <source>
        <dbReference type="EnsemblPlants" id="TuG1812G0500004970.01.T01"/>
    </source>
</evidence>
<dbReference type="InterPro" id="IPR045185">
    <property type="entry name" value="PUB22/23/24-like"/>
</dbReference>
<dbReference type="EC" id="2.3.2.27" evidence="3"/>